<proteinExistence type="predicted"/>
<evidence type="ECO:0000313" key="2">
    <source>
        <dbReference type="Proteomes" id="UP000254326"/>
    </source>
</evidence>
<name>A0A370U9B5_9GAMM</name>
<keyword evidence="2" id="KW-1185">Reference proteome</keyword>
<organism evidence="1 2">
    <name type="scientific">Marinomonas piezotolerans</name>
    <dbReference type="NCBI Taxonomy" id="2213058"/>
    <lineage>
        <taxon>Bacteria</taxon>
        <taxon>Pseudomonadati</taxon>
        <taxon>Pseudomonadota</taxon>
        <taxon>Gammaproteobacteria</taxon>
        <taxon>Oceanospirillales</taxon>
        <taxon>Oceanospirillaceae</taxon>
        <taxon>Marinomonas</taxon>
    </lineage>
</organism>
<evidence type="ECO:0000313" key="1">
    <source>
        <dbReference type="EMBL" id="RDL44338.1"/>
    </source>
</evidence>
<protein>
    <submittedName>
        <fullName evidence="1">Uncharacterized protein</fullName>
    </submittedName>
</protein>
<comment type="caution">
    <text evidence="1">The sequence shown here is derived from an EMBL/GenBank/DDBJ whole genome shotgun (WGS) entry which is preliminary data.</text>
</comment>
<accession>A0A370U9B5</accession>
<gene>
    <name evidence="1" type="ORF">DN730_08000</name>
</gene>
<reference evidence="1 2" key="1">
    <citation type="submission" date="2018-06" db="EMBL/GenBank/DDBJ databases">
        <title>Marinomonas sp. YLB-05 draft genome sequence.</title>
        <authorList>
            <person name="Yu L."/>
            <person name="Tang X."/>
        </authorList>
    </citation>
    <scope>NUCLEOTIDE SEQUENCE [LARGE SCALE GENOMIC DNA]</scope>
    <source>
        <strain evidence="1 2">YLB-05</strain>
    </source>
</reference>
<dbReference type="RefSeq" id="WP_115467601.1">
    <property type="nucleotide sequence ID" value="NZ_QKRA01000003.1"/>
</dbReference>
<dbReference type="AlphaFoldDB" id="A0A370U9B5"/>
<dbReference type="OrthoDB" id="9889192at2"/>
<sequence length="72" mass="8047">MKDDWRVVPLPLSEHHSLSLEAFAGSTRLKPSEALDILVGDALEEGVQDANFLSDIFARCKELMEERPSVVH</sequence>
<dbReference type="EMBL" id="QKRA01000003">
    <property type="protein sequence ID" value="RDL44338.1"/>
    <property type="molecule type" value="Genomic_DNA"/>
</dbReference>
<dbReference type="Proteomes" id="UP000254326">
    <property type="component" value="Unassembled WGS sequence"/>
</dbReference>